<dbReference type="GO" id="GO:0005886">
    <property type="term" value="C:plasma membrane"/>
    <property type="evidence" value="ECO:0007669"/>
    <property type="project" value="TreeGrafter"/>
</dbReference>
<reference evidence="8" key="2">
    <citation type="submission" date="2014-03" db="EMBL/GenBank/DDBJ databases">
        <title>The whipworm genome and dual-species transcriptomics of an intimate host-pathogen interaction.</title>
        <authorList>
            <person name="Foth B.J."/>
            <person name="Tsai I.J."/>
            <person name="Reid A.J."/>
            <person name="Bancroft A.J."/>
            <person name="Nichol S."/>
            <person name="Tracey A."/>
            <person name="Holroyd N."/>
            <person name="Cotton J.A."/>
            <person name="Stanley E.J."/>
            <person name="Zarowiecki M."/>
            <person name="Liu J.Z."/>
            <person name="Huckvale T."/>
            <person name="Cooper P.J."/>
            <person name="Grencis R.K."/>
            <person name="Berriman M."/>
        </authorList>
    </citation>
    <scope>NUCLEOTIDE SEQUENCE [LARGE SCALE GENOMIC DNA]</scope>
</reference>
<keyword evidence="3" id="KW-0732">Signal</keyword>
<keyword evidence="5 7" id="KW-0472">Membrane</keyword>
<keyword evidence="4 7" id="KW-1133">Transmembrane helix</keyword>
<dbReference type="STRING" id="36087.A0A077Z4J9"/>
<feature type="transmembrane region" description="Helical" evidence="7">
    <location>
        <begin position="170"/>
        <end position="191"/>
    </location>
</feature>
<reference evidence="8" key="1">
    <citation type="submission" date="2014-01" db="EMBL/GenBank/DDBJ databases">
        <authorList>
            <person name="Aslett M."/>
        </authorList>
    </citation>
    <scope>NUCLEOTIDE SEQUENCE</scope>
</reference>
<dbReference type="InterPro" id="IPR002000">
    <property type="entry name" value="Lysosome-assoc_membr_glycop"/>
</dbReference>
<evidence type="ECO:0000256" key="5">
    <source>
        <dbReference type="ARBA" id="ARBA00023136"/>
    </source>
</evidence>
<dbReference type="EMBL" id="HG805914">
    <property type="protein sequence ID" value="CDW54744.1"/>
    <property type="molecule type" value="Genomic_DNA"/>
</dbReference>
<dbReference type="GO" id="GO:0031902">
    <property type="term" value="C:late endosome membrane"/>
    <property type="evidence" value="ECO:0007669"/>
    <property type="project" value="TreeGrafter"/>
</dbReference>
<keyword evidence="2 7" id="KW-0812">Transmembrane</keyword>
<dbReference type="PANTHER" id="PTHR11506">
    <property type="entry name" value="LYSOSOME-ASSOCIATED MEMBRANE GLYCOPROTEIN"/>
    <property type="match status" value="1"/>
</dbReference>
<comment type="subcellular location">
    <subcellularLocation>
        <location evidence="1">Cell membrane</location>
        <topology evidence="1">Single-pass type I membrane protein</topology>
    </subcellularLocation>
</comment>
<dbReference type="Gene3D" id="2.40.160.110">
    <property type="match status" value="1"/>
</dbReference>
<evidence type="ECO:0000256" key="7">
    <source>
        <dbReference type="SAM" id="Phobius"/>
    </source>
</evidence>
<organism evidence="8 9">
    <name type="scientific">Trichuris trichiura</name>
    <name type="common">Whipworm</name>
    <name type="synonym">Trichocephalus trichiurus</name>
    <dbReference type="NCBI Taxonomy" id="36087"/>
    <lineage>
        <taxon>Eukaryota</taxon>
        <taxon>Metazoa</taxon>
        <taxon>Ecdysozoa</taxon>
        <taxon>Nematoda</taxon>
        <taxon>Enoplea</taxon>
        <taxon>Dorylaimia</taxon>
        <taxon>Trichinellida</taxon>
        <taxon>Trichuridae</taxon>
        <taxon>Trichuris</taxon>
    </lineage>
</organism>
<sequence>MVTGHWSLNSSDGIPCIRLQGAIAFNVTYETVEVSRFWFYRIMHNASAKINLPPTAVVLTEESHLMTIGFQDNWWLKFHFTRDSNVTKDDHNDHWLVDSVHLRFTYDKQHFPSARHPGWLFLSARANAGVHVRREILSRYANEFRSIVWVIFFLKNSVESCAADIMTSDLVPIIIGAALAILIVVVVFFLAGFSNDRACNLVNVCCSSSFLRRKIAVAVTLMFSPKAARVA</sequence>
<protein>
    <submittedName>
        <fullName evidence="8">Uncharacterized protein</fullName>
    </submittedName>
</protein>
<evidence type="ECO:0000313" key="9">
    <source>
        <dbReference type="Proteomes" id="UP000030665"/>
    </source>
</evidence>
<evidence type="ECO:0000313" key="8">
    <source>
        <dbReference type="EMBL" id="CDW54744.1"/>
    </source>
</evidence>
<keyword evidence="6" id="KW-0325">Glycoprotein</keyword>
<name>A0A077Z4J9_TRITR</name>
<accession>A0A077Z4J9</accession>
<dbReference type="Proteomes" id="UP000030665">
    <property type="component" value="Unassembled WGS sequence"/>
</dbReference>
<dbReference type="AlphaFoldDB" id="A0A077Z4J9"/>
<dbReference type="OrthoDB" id="10660672at2759"/>
<evidence type="ECO:0000256" key="1">
    <source>
        <dbReference type="ARBA" id="ARBA00004251"/>
    </source>
</evidence>
<dbReference type="PANTHER" id="PTHR11506:SF35">
    <property type="entry name" value="LYSOSOME-ASSOCIATED MEMBRANE GLYCOPROTEIN 5"/>
    <property type="match status" value="1"/>
</dbReference>
<evidence type="ECO:0000256" key="3">
    <source>
        <dbReference type="ARBA" id="ARBA00022729"/>
    </source>
</evidence>
<gene>
    <name evidence="8" type="ORF">TTRE_0000301401</name>
</gene>
<keyword evidence="9" id="KW-1185">Reference proteome</keyword>
<dbReference type="GO" id="GO:0072594">
    <property type="term" value="P:establishment of protein localization to organelle"/>
    <property type="evidence" value="ECO:0007669"/>
    <property type="project" value="TreeGrafter"/>
</dbReference>
<evidence type="ECO:0000256" key="6">
    <source>
        <dbReference type="ARBA" id="ARBA00023180"/>
    </source>
</evidence>
<evidence type="ECO:0000256" key="4">
    <source>
        <dbReference type="ARBA" id="ARBA00022989"/>
    </source>
</evidence>
<dbReference type="GO" id="GO:0005765">
    <property type="term" value="C:lysosomal membrane"/>
    <property type="evidence" value="ECO:0007669"/>
    <property type="project" value="TreeGrafter"/>
</dbReference>
<evidence type="ECO:0000256" key="2">
    <source>
        <dbReference type="ARBA" id="ARBA00022692"/>
    </source>
</evidence>
<proteinExistence type="predicted"/>